<comment type="caution">
    <text evidence="2">The sequence shown here is derived from an EMBL/GenBank/DDBJ whole genome shotgun (WGS) entry which is preliminary data.</text>
</comment>
<reference evidence="2" key="2">
    <citation type="journal article" date="2024" name="Plant">
        <title>Genomic evolution and insights into agronomic trait innovations of Sesamum species.</title>
        <authorList>
            <person name="Miao H."/>
            <person name="Wang L."/>
            <person name="Qu L."/>
            <person name="Liu H."/>
            <person name="Sun Y."/>
            <person name="Le M."/>
            <person name="Wang Q."/>
            <person name="Wei S."/>
            <person name="Zheng Y."/>
            <person name="Lin W."/>
            <person name="Duan Y."/>
            <person name="Cao H."/>
            <person name="Xiong S."/>
            <person name="Wang X."/>
            <person name="Wei L."/>
            <person name="Li C."/>
            <person name="Ma Q."/>
            <person name="Ju M."/>
            <person name="Zhao R."/>
            <person name="Li G."/>
            <person name="Mu C."/>
            <person name="Tian Q."/>
            <person name="Mei H."/>
            <person name="Zhang T."/>
            <person name="Gao T."/>
            <person name="Zhang H."/>
        </authorList>
    </citation>
    <scope>NUCLEOTIDE SEQUENCE</scope>
    <source>
        <strain evidence="2">KEN1</strain>
    </source>
</reference>
<gene>
    <name evidence="2" type="ORF">Slati_2581400</name>
</gene>
<feature type="signal peptide" evidence="1">
    <location>
        <begin position="1"/>
        <end position="30"/>
    </location>
</feature>
<name>A0AAW2VTP5_9LAMI</name>
<keyword evidence="1" id="KW-0732">Signal</keyword>
<dbReference type="EMBL" id="JACGWN010000009">
    <property type="protein sequence ID" value="KAL0432471.1"/>
    <property type="molecule type" value="Genomic_DNA"/>
</dbReference>
<organism evidence="2">
    <name type="scientific">Sesamum latifolium</name>
    <dbReference type="NCBI Taxonomy" id="2727402"/>
    <lineage>
        <taxon>Eukaryota</taxon>
        <taxon>Viridiplantae</taxon>
        <taxon>Streptophyta</taxon>
        <taxon>Embryophyta</taxon>
        <taxon>Tracheophyta</taxon>
        <taxon>Spermatophyta</taxon>
        <taxon>Magnoliopsida</taxon>
        <taxon>eudicotyledons</taxon>
        <taxon>Gunneridae</taxon>
        <taxon>Pentapetalae</taxon>
        <taxon>asterids</taxon>
        <taxon>lamiids</taxon>
        <taxon>Lamiales</taxon>
        <taxon>Pedaliaceae</taxon>
        <taxon>Sesamum</taxon>
    </lineage>
</organism>
<feature type="chain" id="PRO_5043542596" evidence="1">
    <location>
        <begin position="31"/>
        <end position="119"/>
    </location>
</feature>
<proteinExistence type="predicted"/>
<evidence type="ECO:0000256" key="1">
    <source>
        <dbReference type="SAM" id="SignalP"/>
    </source>
</evidence>
<dbReference type="AlphaFoldDB" id="A0AAW2VTP5"/>
<reference evidence="2" key="1">
    <citation type="submission" date="2020-06" db="EMBL/GenBank/DDBJ databases">
        <authorList>
            <person name="Li T."/>
            <person name="Hu X."/>
            <person name="Zhang T."/>
            <person name="Song X."/>
            <person name="Zhang H."/>
            <person name="Dai N."/>
            <person name="Sheng W."/>
            <person name="Hou X."/>
            <person name="Wei L."/>
        </authorList>
    </citation>
    <scope>NUCLEOTIDE SEQUENCE</scope>
    <source>
        <strain evidence="2">KEN1</strain>
        <tissue evidence="2">Leaf</tissue>
    </source>
</reference>
<sequence>MGDNTMKIKALIRFLVVSVILVRKISTASSSPGSYEVEVEVEIFDGLPSGSPPLTFRCASEAAGGGKSAVGAYAFGWHRAMGSTLGITKGNSIRNLIGSEVVLLVITLCFDDVINKFFF</sequence>
<protein>
    <submittedName>
        <fullName evidence="2">Uncharacterized protein</fullName>
    </submittedName>
</protein>
<evidence type="ECO:0000313" key="2">
    <source>
        <dbReference type="EMBL" id="KAL0432471.1"/>
    </source>
</evidence>
<accession>A0AAW2VTP5</accession>